<dbReference type="GO" id="GO:0006260">
    <property type="term" value="P:DNA replication"/>
    <property type="evidence" value="ECO:0007669"/>
    <property type="project" value="TreeGrafter"/>
</dbReference>
<dbReference type="PANTHER" id="PTHR30050:SF4">
    <property type="entry name" value="ATP-BINDING PROTEIN RV3427C IN INSERTION SEQUENCE-RELATED"/>
    <property type="match status" value="1"/>
</dbReference>
<accession>A0A1M5BUW9</accession>
<dbReference type="InterPro" id="IPR027417">
    <property type="entry name" value="P-loop_NTPase"/>
</dbReference>
<sequence>MKACPVCNDRGIVIKNNVAFPCSCSKQKAILNRFKEAGLPEGLRNHTFDKFDFKYYSKFRIDPERKITYYELARRTFQAAVEFVQNFKKNRHIDGLLITGPVGSGKTYLAACIANALLEAETVLLFVVVPDLLDRLRSTYDQNRQIIEHYSEKDLLDTAREVPLLFLDDLGAHNYTEWAKNKLYSILNYRVNHRLPVIITTNISLENLGEYLGERTASRICQMCWPCRLSVEDDIRMIKRREKLQDS</sequence>
<dbReference type="GO" id="GO:0005524">
    <property type="term" value="F:ATP binding"/>
    <property type="evidence" value="ECO:0007669"/>
    <property type="project" value="InterPro"/>
</dbReference>
<keyword evidence="2" id="KW-0547">Nucleotide-binding</keyword>
<protein>
    <submittedName>
        <fullName evidence="2">Replicative DNA helicase loader DnaI</fullName>
    </submittedName>
</protein>
<evidence type="ECO:0000313" key="3">
    <source>
        <dbReference type="Proteomes" id="UP000184196"/>
    </source>
</evidence>
<name>A0A1M5BUW9_9FIRM</name>
<dbReference type="PANTHER" id="PTHR30050">
    <property type="entry name" value="CHROMOSOMAL REPLICATION INITIATOR PROTEIN DNAA"/>
    <property type="match status" value="1"/>
</dbReference>
<gene>
    <name evidence="2" type="ORF">SAMN02745218_02323</name>
</gene>
<proteinExistence type="predicted"/>
<dbReference type="RefSeq" id="WP_073166452.1">
    <property type="nucleotide sequence ID" value="NZ_FQUW01000031.1"/>
</dbReference>
<dbReference type="OrthoDB" id="9776217at2"/>
<keyword evidence="3" id="KW-1185">Reference proteome</keyword>
<organism evidence="2 3">
    <name type="scientific">Desulfofundulus australicus DSM 11792</name>
    <dbReference type="NCBI Taxonomy" id="1121425"/>
    <lineage>
        <taxon>Bacteria</taxon>
        <taxon>Bacillati</taxon>
        <taxon>Bacillota</taxon>
        <taxon>Clostridia</taxon>
        <taxon>Eubacteriales</taxon>
        <taxon>Peptococcaceae</taxon>
        <taxon>Desulfofundulus</taxon>
    </lineage>
</organism>
<dbReference type="GO" id="GO:0004386">
    <property type="term" value="F:helicase activity"/>
    <property type="evidence" value="ECO:0007669"/>
    <property type="project" value="UniProtKB-KW"/>
</dbReference>
<dbReference type="Pfam" id="PF01695">
    <property type="entry name" value="IstB_IS21"/>
    <property type="match status" value="1"/>
</dbReference>
<keyword evidence="2" id="KW-0067">ATP-binding</keyword>
<evidence type="ECO:0000313" key="2">
    <source>
        <dbReference type="EMBL" id="SHF46245.1"/>
    </source>
</evidence>
<dbReference type="AlphaFoldDB" id="A0A1M5BUW9"/>
<dbReference type="SUPFAM" id="SSF52540">
    <property type="entry name" value="P-loop containing nucleoside triphosphate hydrolases"/>
    <property type="match status" value="1"/>
</dbReference>
<dbReference type="InterPro" id="IPR003593">
    <property type="entry name" value="AAA+_ATPase"/>
</dbReference>
<dbReference type="InterPro" id="IPR002611">
    <property type="entry name" value="IstB_ATP-bd"/>
</dbReference>
<dbReference type="CDD" id="cd00009">
    <property type="entry name" value="AAA"/>
    <property type="match status" value="1"/>
</dbReference>
<evidence type="ECO:0000259" key="1">
    <source>
        <dbReference type="SMART" id="SM00382"/>
    </source>
</evidence>
<dbReference type="SMART" id="SM00382">
    <property type="entry name" value="AAA"/>
    <property type="match status" value="1"/>
</dbReference>
<feature type="domain" description="AAA+ ATPase" evidence="1">
    <location>
        <begin position="92"/>
        <end position="230"/>
    </location>
</feature>
<keyword evidence="2" id="KW-0347">Helicase</keyword>
<dbReference type="EMBL" id="FQUW01000031">
    <property type="protein sequence ID" value="SHF46245.1"/>
    <property type="molecule type" value="Genomic_DNA"/>
</dbReference>
<dbReference type="Proteomes" id="UP000184196">
    <property type="component" value="Unassembled WGS sequence"/>
</dbReference>
<dbReference type="Gene3D" id="3.40.50.300">
    <property type="entry name" value="P-loop containing nucleotide triphosphate hydrolases"/>
    <property type="match status" value="1"/>
</dbReference>
<keyword evidence="2" id="KW-0378">Hydrolase</keyword>
<reference evidence="3" key="1">
    <citation type="submission" date="2016-11" db="EMBL/GenBank/DDBJ databases">
        <authorList>
            <person name="Varghese N."/>
            <person name="Submissions S."/>
        </authorList>
    </citation>
    <scope>NUCLEOTIDE SEQUENCE [LARGE SCALE GENOMIC DNA]</scope>
    <source>
        <strain evidence="3">DSM 11792</strain>
    </source>
</reference>